<keyword evidence="2" id="KW-0732">Signal</keyword>
<reference evidence="3 4" key="1">
    <citation type="submission" date="2020-08" db="EMBL/GenBank/DDBJ databases">
        <authorList>
            <person name="Newling K."/>
            <person name="Davey J."/>
            <person name="Forrester S."/>
        </authorList>
    </citation>
    <scope>NUCLEOTIDE SEQUENCE [LARGE SCALE GENOMIC DNA]</scope>
    <source>
        <strain evidence="4">Crithidia deanei Carvalho (ATCC PRA-265)</strain>
    </source>
</reference>
<protein>
    <submittedName>
        <fullName evidence="3">Uncharacterized protein</fullName>
    </submittedName>
</protein>
<evidence type="ECO:0000256" key="2">
    <source>
        <dbReference type="SAM" id="SignalP"/>
    </source>
</evidence>
<keyword evidence="1" id="KW-1133">Transmembrane helix</keyword>
<organism evidence="3 4">
    <name type="scientific">Angomonas deanei</name>
    <dbReference type="NCBI Taxonomy" id="59799"/>
    <lineage>
        <taxon>Eukaryota</taxon>
        <taxon>Discoba</taxon>
        <taxon>Euglenozoa</taxon>
        <taxon>Kinetoplastea</taxon>
        <taxon>Metakinetoplastina</taxon>
        <taxon>Trypanosomatida</taxon>
        <taxon>Trypanosomatidae</taxon>
        <taxon>Strigomonadinae</taxon>
        <taxon>Angomonas</taxon>
    </lineage>
</organism>
<sequence>MRLSTLLIGVASLLFVLARLPDIAASSFASSLPPQVQSGLTTAAASVTPILATVQSEFSAVEGKIPADIRNMLHYFLNGIASVVMVGTAATPEAAGLSEDDAKLGQDDAVRLYTTNKFYYSLGGILAQFWLIRYFYREPHRNRRKNRANAKLTTLGGFVLLVALLALPNFFFDTGVLLVFLVKLSSSLYTPALILGQFLKPYVTAHLQYCPTLNAAYQKWVLPYLESPPPATTPEVGAQVVLLCLVVGAAVFLFHSVKDSFGEEED</sequence>
<dbReference type="AlphaFoldDB" id="A0A7G2CH57"/>
<gene>
    <name evidence="3" type="ORF">ADEAN_000665300</name>
</gene>
<feature type="transmembrane region" description="Helical" evidence="1">
    <location>
        <begin position="236"/>
        <end position="254"/>
    </location>
</feature>
<accession>A0A7G2CH57</accession>
<dbReference type="EMBL" id="LR877157">
    <property type="protein sequence ID" value="CAD2219160.1"/>
    <property type="molecule type" value="Genomic_DNA"/>
</dbReference>
<dbReference type="VEuPathDB" id="TriTrypDB:ADEAN_000665300"/>
<evidence type="ECO:0000256" key="1">
    <source>
        <dbReference type="SAM" id="Phobius"/>
    </source>
</evidence>
<keyword evidence="1" id="KW-0472">Membrane</keyword>
<dbReference type="Proteomes" id="UP000515908">
    <property type="component" value="Chromosome 13"/>
</dbReference>
<keyword evidence="4" id="KW-1185">Reference proteome</keyword>
<evidence type="ECO:0000313" key="3">
    <source>
        <dbReference type="EMBL" id="CAD2219160.1"/>
    </source>
</evidence>
<feature type="transmembrane region" description="Helical" evidence="1">
    <location>
        <begin position="157"/>
        <end position="182"/>
    </location>
</feature>
<name>A0A7G2CH57_9TRYP</name>
<proteinExistence type="predicted"/>
<feature type="signal peptide" evidence="2">
    <location>
        <begin position="1"/>
        <end position="18"/>
    </location>
</feature>
<evidence type="ECO:0000313" key="4">
    <source>
        <dbReference type="Proteomes" id="UP000515908"/>
    </source>
</evidence>
<feature type="chain" id="PRO_5028843979" evidence="2">
    <location>
        <begin position="19"/>
        <end position="266"/>
    </location>
</feature>
<feature type="transmembrane region" description="Helical" evidence="1">
    <location>
        <begin position="118"/>
        <end position="136"/>
    </location>
</feature>
<keyword evidence="1" id="KW-0812">Transmembrane</keyword>